<name>A0ABS1DZZ8_RUBGE</name>
<evidence type="ECO:0000313" key="3">
    <source>
        <dbReference type="Proteomes" id="UP001041814"/>
    </source>
</evidence>
<keyword evidence="2" id="KW-0378">Hydrolase</keyword>
<dbReference type="InterPro" id="IPR000639">
    <property type="entry name" value="Epox_hydrolase-like"/>
</dbReference>
<dbReference type="InterPro" id="IPR017497">
    <property type="entry name" value="BchO"/>
</dbReference>
<dbReference type="PRINTS" id="PR00111">
    <property type="entry name" value="ABHYDROLASE"/>
</dbReference>
<keyword evidence="3" id="KW-1185">Reference proteome</keyword>
<dbReference type="EMBL" id="NRRU01000059">
    <property type="protein sequence ID" value="MBK1714212.1"/>
    <property type="molecule type" value="Genomic_DNA"/>
</dbReference>
<sequence length="277" mass="29179">MADEHRFVHAAGLRWHVVCSGQGAGTMLLLHGTGASAHSMAPLMRLLGGRWRLVAPDLPGHGDTSRPTPQQLTLPGMAAAVGALLQELDCKPDVIVGHSAGAAIAVQMVLAGLARPSVVVSINGAFLPYGGRAAALLSPLARLLYAQTWISRLFARRAADPAVVRRLIEGTGSHLDAAGVAAYQALMVRPGHAEAALGMMAHWDLSGLARDLRRFPVPLWLMIGLRDRAVRPAQAREVAARCPQALLLPLPGLGHLAHEESPEAVARLLEALPVPAV</sequence>
<dbReference type="PRINTS" id="PR00412">
    <property type="entry name" value="EPOXHYDRLASE"/>
</dbReference>
<reference evidence="2" key="1">
    <citation type="submission" date="2017-08" db="EMBL/GenBank/DDBJ databases">
        <authorList>
            <person name="Imhoff J.F."/>
            <person name="Rahn T."/>
            <person name="Kuenzel S."/>
            <person name="Neulinger S.C."/>
        </authorList>
    </citation>
    <scope>NUCLEOTIDE SEQUENCE</scope>
    <source>
        <strain evidence="2">IM 151</strain>
    </source>
</reference>
<evidence type="ECO:0000259" key="1">
    <source>
        <dbReference type="Pfam" id="PF12697"/>
    </source>
</evidence>
<dbReference type="NCBIfam" id="TIGR03056">
    <property type="entry name" value="bchO_mg_che_rel"/>
    <property type="match status" value="1"/>
</dbReference>
<protein>
    <submittedName>
        <fullName evidence="2">Alpha/beta hydrolase</fullName>
    </submittedName>
</protein>
<dbReference type="InterPro" id="IPR000073">
    <property type="entry name" value="AB_hydrolase_1"/>
</dbReference>
<dbReference type="GO" id="GO:0016787">
    <property type="term" value="F:hydrolase activity"/>
    <property type="evidence" value="ECO:0007669"/>
    <property type="project" value="UniProtKB-KW"/>
</dbReference>
<dbReference type="RefSeq" id="WP_200379204.1">
    <property type="nucleotide sequence ID" value="NZ_NRRU01000059.1"/>
</dbReference>
<accession>A0ABS1DZZ8</accession>
<dbReference type="Gene3D" id="3.40.50.1820">
    <property type="entry name" value="alpha/beta hydrolase"/>
    <property type="match status" value="1"/>
</dbReference>
<proteinExistence type="predicted"/>
<dbReference type="Pfam" id="PF12697">
    <property type="entry name" value="Abhydrolase_6"/>
    <property type="match status" value="1"/>
</dbReference>
<evidence type="ECO:0000313" key="2">
    <source>
        <dbReference type="EMBL" id="MBK1714212.1"/>
    </source>
</evidence>
<feature type="domain" description="AB hydrolase-1" evidence="1">
    <location>
        <begin position="28"/>
        <end position="267"/>
    </location>
</feature>
<dbReference type="InterPro" id="IPR029058">
    <property type="entry name" value="AB_hydrolase_fold"/>
</dbReference>
<dbReference type="PANTHER" id="PTHR46438:SF11">
    <property type="entry name" value="LIPASE-RELATED"/>
    <property type="match status" value="1"/>
</dbReference>
<reference evidence="2" key="2">
    <citation type="journal article" date="2020" name="Microorganisms">
        <title>Osmotic Adaptation and Compatible Solute Biosynthesis of Phototrophic Bacteria as Revealed from Genome Analyses.</title>
        <authorList>
            <person name="Imhoff J.F."/>
            <person name="Rahn T."/>
            <person name="Kunzel S."/>
            <person name="Keller A."/>
            <person name="Neulinger S.C."/>
        </authorList>
    </citation>
    <scope>NUCLEOTIDE SEQUENCE</scope>
    <source>
        <strain evidence="2">IM 151</strain>
    </source>
</reference>
<organism evidence="2 3">
    <name type="scientific">Rubrivivax gelatinosus</name>
    <name type="common">Rhodocyclus gelatinosus</name>
    <name type="synonym">Rhodopseudomonas gelatinosa</name>
    <dbReference type="NCBI Taxonomy" id="28068"/>
    <lineage>
        <taxon>Bacteria</taxon>
        <taxon>Pseudomonadati</taxon>
        <taxon>Pseudomonadota</taxon>
        <taxon>Betaproteobacteria</taxon>
        <taxon>Burkholderiales</taxon>
        <taxon>Sphaerotilaceae</taxon>
        <taxon>Rubrivivax</taxon>
    </lineage>
</organism>
<gene>
    <name evidence="2" type="ORF">CKO43_15670</name>
</gene>
<dbReference type="PANTHER" id="PTHR46438">
    <property type="entry name" value="ALPHA/BETA-HYDROLASES SUPERFAMILY PROTEIN"/>
    <property type="match status" value="1"/>
</dbReference>
<dbReference type="Proteomes" id="UP001041814">
    <property type="component" value="Unassembled WGS sequence"/>
</dbReference>
<dbReference type="SUPFAM" id="SSF53474">
    <property type="entry name" value="alpha/beta-Hydrolases"/>
    <property type="match status" value="1"/>
</dbReference>
<comment type="caution">
    <text evidence="2">The sequence shown here is derived from an EMBL/GenBank/DDBJ whole genome shotgun (WGS) entry which is preliminary data.</text>
</comment>